<dbReference type="Proteomes" id="UP000800092">
    <property type="component" value="Unassembled WGS sequence"/>
</dbReference>
<sequence length="436" mass="48450">MAAITQTVAIVNQSGKVVKSSKHLVNVFKEARSAYRERKAELRAVRDAELDEKRTRHALNKFTFDDTRSATSSRTSKSKSTKKHRSHSTRKRERGPALERGYSDSFYTNDPPPQPRSRKPPSSPLRFEEDYRRHAQGRELVRRNTDGNLHSTTSTSSRRRHSYQQNQQQQAQQHHARSNSDSHIDMDLAYGELPPPLPARPYSDTQELRGKMTKLQTLLDEANCLQHSVTAMIANLERNPDALAAVALTLAEVSSLVGKMAPGALAAMKGSFPAVVALLASPEFMIAAGVGVGITVVALGGYKIIKKIRQRREDGGKGEDGEGEVEAEGSTEELRELQQEVDSDVSRIEVWRRGIADLEAESVGTSVDGELVTPQARRQLIEEGKLKLEDLKDHDRSETKKSKGKSSAGKSGKTSKTKSRSKERREPSKLRQFFTS</sequence>
<dbReference type="EMBL" id="ML991772">
    <property type="protein sequence ID" value="KAF2239620.1"/>
    <property type="molecule type" value="Genomic_DNA"/>
</dbReference>
<feature type="region of interest" description="Disordered" evidence="1">
    <location>
        <begin position="383"/>
        <end position="436"/>
    </location>
</feature>
<feature type="compositionally biased region" description="Basic residues" evidence="1">
    <location>
        <begin position="76"/>
        <end position="93"/>
    </location>
</feature>
<evidence type="ECO:0000313" key="3">
    <source>
        <dbReference type="EMBL" id="KAF2239620.1"/>
    </source>
</evidence>
<feature type="compositionally biased region" description="Basic and acidic residues" evidence="1">
    <location>
        <begin position="126"/>
        <end position="145"/>
    </location>
</feature>
<feature type="compositionally biased region" description="Basic residues" evidence="1">
    <location>
        <begin position="413"/>
        <end position="422"/>
    </location>
</feature>
<feature type="transmembrane region" description="Helical" evidence="2">
    <location>
        <begin position="284"/>
        <end position="302"/>
    </location>
</feature>
<keyword evidence="2" id="KW-0472">Membrane</keyword>
<organism evidence="3 4">
    <name type="scientific">Viridothelium virens</name>
    <name type="common">Speckled blister lichen</name>
    <name type="synonym">Trypethelium virens</name>
    <dbReference type="NCBI Taxonomy" id="1048519"/>
    <lineage>
        <taxon>Eukaryota</taxon>
        <taxon>Fungi</taxon>
        <taxon>Dikarya</taxon>
        <taxon>Ascomycota</taxon>
        <taxon>Pezizomycotina</taxon>
        <taxon>Dothideomycetes</taxon>
        <taxon>Dothideomycetes incertae sedis</taxon>
        <taxon>Trypetheliales</taxon>
        <taxon>Trypetheliaceae</taxon>
        <taxon>Viridothelium</taxon>
    </lineage>
</organism>
<dbReference type="AlphaFoldDB" id="A0A6A6HQA1"/>
<reference evidence="3" key="1">
    <citation type="journal article" date="2020" name="Stud. Mycol.">
        <title>101 Dothideomycetes genomes: a test case for predicting lifestyles and emergence of pathogens.</title>
        <authorList>
            <person name="Haridas S."/>
            <person name="Albert R."/>
            <person name="Binder M."/>
            <person name="Bloem J."/>
            <person name="Labutti K."/>
            <person name="Salamov A."/>
            <person name="Andreopoulos B."/>
            <person name="Baker S."/>
            <person name="Barry K."/>
            <person name="Bills G."/>
            <person name="Bluhm B."/>
            <person name="Cannon C."/>
            <person name="Castanera R."/>
            <person name="Culley D."/>
            <person name="Daum C."/>
            <person name="Ezra D."/>
            <person name="Gonzalez J."/>
            <person name="Henrissat B."/>
            <person name="Kuo A."/>
            <person name="Liang C."/>
            <person name="Lipzen A."/>
            <person name="Lutzoni F."/>
            <person name="Magnuson J."/>
            <person name="Mondo S."/>
            <person name="Nolan M."/>
            <person name="Ohm R."/>
            <person name="Pangilinan J."/>
            <person name="Park H.-J."/>
            <person name="Ramirez L."/>
            <person name="Alfaro M."/>
            <person name="Sun H."/>
            <person name="Tritt A."/>
            <person name="Yoshinaga Y."/>
            <person name="Zwiers L.-H."/>
            <person name="Turgeon B."/>
            <person name="Goodwin S."/>
            <person name="Spatafora J."/>
            <person name="Crous P."/>
            <person name="Grigoriev I."/>
        </authorList>
    </citation>
    <scope>NUCLEOTIDE SEQUENCE</scope>
    <source>
        <strain evidence="3">Tuck. ex Michener</strain>
    </source>
</reference>
<proteinExistence type="predicted"/>
<feature type="compositionally biased region" description="Acidic residues" evidence="1">
    <location>
        <begin position="321"/>
        <end position="331"/>
    </location>
</feature>
<dbReference type="OrthoDB" id="5402307at2759"/>
<evidence type="ECO:0000313" key="4">
    <source>
        <dbReference type="Proteomes" id="UP000800092"/>
    </source>
</evidence>
<evidence type="ECO:0000256" key="1">
    <source>
        <dbReference type="SAM" id="MobiDB-lite"/>
    </source>
</evidence>
<keyword evidence="2" id="KW-0812">Transmembrane</keyword>
<feature type="compositionally biased region" description="Low complexity" evidence="1">
    <location>
        <begin position="163"/>
        <end position="173"/>
    </location>
</feature>
<name>A0A6A6HQA1_VIRVR</name>
<evidence type="ECO:0000256" key="2">
    <source>
        <dbReference type="SAM" id="Phobius"/>
    </source>
</evidence>
<feature type="region of interest" description="Disordered" evidence="1">
    <location>
        <begin position="311"/>
        <end position="340"/>
    </location>
</feature>
<feature type="compositionally biased region" description="Basic and acidic residues" evidence="1">
    <location>
        <begin position="383"/>
        <end position="401"/>
    </location>
</feature>
<keyword evidence="2" id="KW-1133">Transmembrane helix</keyword>
<keyword evidence="4" id="KW-1185">Reference proteome</keyword>
<accession>A0A6A6HQA1</accession>
<feature type="compositionally biased region" description="Basic and acidic residues" evidence="1">
    <location>
        <begin position="311"/>
        <end position="320"/>
    </location>
</feature>
<gene>
    <name evidence="3" type="ORF">EV356DRAFT_528202</name>
</gene>
<protein>
    <submittedName>
        <fullName evidence="3">Uncharacterized protein</fullName>
    </submittedName>
</protein>
<feature type="region of interest" description="Disordered" evidence="1">
    <location>
        <begin position="65"/>
        <end position="181"/>
    </location>
</feature>